<dbReference type="AlphaFoldDB" id="A0A6M0H3K6"/>
<keyword evidence="2" id="KW-1185">Reference proteome</keyword>
<evidence type="ECO:0000313" key="1">
    <source>
        <dbReference type="EMBL" id="NEU05330.1"/>
    </source>
</evidence>
<name>A0A6M0H3K6_9CLOT</name>
<evidence type="ECO:0000313" key="2">
    <source>
        <dbReference type="Proteomes" id="UP000481872"/>
    </source>
</evidence>
<sequence>MKDKKTSELLDILNSIDDTTKLNTYINETKTAFNNLDFCTYFENILHEKKLKKSKIIDDSNLDRTYAYQILSGKKKPSRDKILQLCIAAKLSLEEIQRILTLGNVGQLYAKDSRDSAIIFAIKKKLNVTTTNHLLSDLNFDLLGDC</sequence>
<dbReference type="EMBL" id="JAAGPU010000019">
    <property type="protein sequence ID" value="NEU05330.1"/>
    <property type="molecule type" value="Genomic_DNA"/>
</dbReference>
<accession>A0A6M0H3K6</accession>
<comment type="caution">
    <text evidence="1">The sequence shown here is derived from an EMBL/GenBank/DDBJ whole genome shotgun (WGS) entry which is preliminary data.</text>
</comment>
<organism evidence="1 2">
    <name type="scientific">Clostridium senegalense</name>
    <dbReference type="NCBI Taxonomy" id="1465809"/>
    <lineage>
        <taxon>Bacteria</taxon>
        <taxon>Bacillati</taxon>
        <taxon>Bacillota</taxon>
        <taxon>Clostridia</taxon>
        <taxon>Eubacteriales</taxon>
        <taxon>Clostridiaceae</taxon>
        <taxon>Clostridium</taxon>
    </lineage>
</organism>
<dbReference type="Proteomes" id="UP000481872">
    <property type="component" value="Unassembled WGS sequence"/>
</dbReference>
<protein>
    <submittedName>
        <fullName evidence="1">Transcriptional regulator</fullName>
    </submittedName>
</protein>
<proteinExistence type="predicted"/>
<reference evidence="1 2" key="1">
    <citation type="submission" date="2020-02" db="EMBL/GenBank/DDBJ databases">
        <title>Genome assembly of a novel Clostridium senegalense strain.</title>
        <authorList>
            <person name="Gupta T.B."/>
            <person name="Jauregui R."/>
            <person name="Maclean P."/>
            <person name="Nawarathana A."/>
            <person name="Brightwell G."/>
        </authorList>
    </citation>
    <scope>NUCLEOTIDE SEQUENCE [LARGE SCALE GENOMIC DNA]</scope>
    <source>
        <strain evidence="1 2">AGRFS4</strain>
    </source>
</reference>
<gene>
    <name evidence="1" type="ORF">G3M99_10790</name>
</gene>
<dbReference type="RefSeq" id="WP_061994336.1">
    <property type="nucleotide sequence ID" value="NZ_JAAGPU010000019.1"/>
</dbReference>